<sequence>STPDMPTAENLEDIPEQNSHVPHPVYVTVLISMPDATRPTHSNKKANQLQKSEFKEQNRIPLPSLTLGTTQPSVSLPSLRLRQEELDTWWDLPSYSPHNLYNTPRGIALGPGIGVAFNRFGVQMNPQLAYAMAHERRSREVERERAHRHYPVLLQDLRMSSTAGGR</sequence>
<protein>
    <submittedName>
        <fullName evidence="1">7717_t:CDS:1</fullName>
    </submittedName>
</protein>
<dbReference type="EMBL" id="CAJVPT010071037">
    <property type="protein sequence ID" value="CAG8780150.1"/>
    <property type="molecule type" value="Genomic_DNA"/>
</dbReference>
<comment type="caution">
    <text evidence="1">The sequence shown here is derived from an EMBL/GenBank/DDBJ whole genome shotgun (WGS) entry which is preliminary data.</text>
</comment>
<feature type="non-terminal residue" evidence="1">
    <location>
        <position position="1"/>
    </location>
</feature>
<dbReference type="Proteomes" id="UP000789525">
    <property type="component" value="Unassembled WGS sequence"/>
</dbReference>
<gene>
    <name evidence="1" type="ORF">ACOLOM_LOCUS14285</name>
</gene>
<organism evidence="1 2">
    <name type="scientific">Acaulospora colombiana</name>
    <dbReference type="NCBI Taxonomy" id="27376"/>
    <lineage>
        <taxon>Eukaryota</taxon>
        <taxon>Fungi</taxon>
        <taxon>Fungi incertae sedis</taxon>
        <taxon>Mucoromycota</taxon>
        <taxon>Glomeromycotina</taxon>
        <taxon>Glomeromycetes</taxon>
        <taxon>Diversisporales</taxon>
        <taxon>Acaulosporaceae</taxon>
        <taxon>Acaulospora</taxon>
    </lineage>
</organism>
<name>A0ACA9R712_9GLOM</name>
<evidence type="ECO:0000313" key="1">
    <source>
        <dbReference type="EMBL" id="CAG8780150.1"/>
    </source>
</evidence>
<keyword evidence="2" id="KW-1185">Reference proteome</keyword>
<proteinExistence type="predicted"/>
<accession>A0ACA9R712</accession>
<reference evidence="1" key="1">
    <citation type="submission" date="2021-06" db="EMBL/GenBank/DDBJ databases">
        <authorList>
            <person name="Kallberg Y."/>
            <person name="Tangrot J."/>
            <person name="Rosling A."/>
        </authorList>
    </citation>
    <scope>NUCLEOTIDE SEQUENCE</scope>
    <source>
        <strain evidence="1">CL356</strain>
    </source>
</reference>
<evidence type="ECO:0000313" key="2">
    <source>
        <dbReference type="Proteomes" id="UP000789525"/>
    </source>
</evidence>